<name>A0A8S1P538_PARPR</name>
<dbReference type="OMA" id="KKQDQFA"/>
<dbReference type="GO" id="GO:0004672">
    <property type="term" value="F:protein kinase activity"/>
    <property type="evidence" value="ECO:0007669"/>
    <property type="project" value="InterPro"/>
</dbReference>
<keyword evidence="1" id="KW-0175">Coiled coil</keyword>
<evidence type="ECO:0000256" key="1">
    <source>
        <dbReference type="SAM" id="Coils"/>
    </source>
</evidence>
<dbReference type="Proteomes" id="UP000688137">
    <property type="component" value="Unassembled WGS sequence"/>
</dbReference>
<proteinExistence type="predicted"/>
<comment type="caution">
    <text evidence="3">The sequence shown here is derived from an EMBL/GenBank/DDBJ whole genome shotgun (WGS) entry which is preliminary data.</text>
</comment>
<protein>
    <recommendedName>
        <fullName evidence="2">Protein kinase domain-containing protein</fullName>
    </recommendedName>
</protein>
<gene>
    <name evidence="3" type="ORF">PPRIM_AZ9-3.1.T1060050</name>
</gene>
<dbReference type="EMBL" id="CAJJDM010000109">
    <property type="protein sequence ID" value="CAD8098101.1"/>
    <property type="molecule type" value="Genomic_DNA"/>
</dbReference>
<keyword evidence="4" id="KW-1185">Reference proteome</keyword>
<dbReference type="AlphaFoldDB" id="A0A8S1P538"/>
<sequence length="729" mass="86753">MDNKQQEAQYSQHPSISNLFINQQDKSIVKEFSETSNIILENRKKLVELQQVYGNQHSQYALGIKSIQENMNCKKIIVTYNCDQSAIPLSQIIIPQVSPILPQSQDKYKIPKLQIFRNLYEIYGFLNTKNIQHRNLKPNNIILYNNKLFLMDFCHIEGEWFTDFINFFDQQNNSHHRNNTYPYLSPEIQGMITQYKQSQSEDQNALQNRDQLSVKKQDQFAIAIMMLEVFKTLENRDLTSVEIREQEINELNLSEFTEEDGKFIKNTISGLLKLSEFNEKDYNDNLNKIEQIEKQLDNYQINKQALMNQNYKNFVKQLYKDKKNIFDLKLLYFFTQEELKQLFNENETSQELKDEIKKFIKIYNDIDNGRLNNIKRLKEDDLLISLVYLDEQIQSLQQKQQSGELEKYLQLKRQLRRNYDQINKMQQSDFTFNTIQQADIQINQNENENNLQPQNLNNMQNQNLQQADIHINQNQSNLQPCIINNIQNQNLKRYYQLFRCIRQNIDNIYQCQGNSNDIYIGKFENNNIFTGEIISLEEEKRKDKQEEKVVLIKHFFKITLDNMEINSVKGQNPESQIIYFKESKHLGNFNKIIEYIGEIKNGKKNGKGVEKNFIKNMSYEGIWKNDQMFGDGTKEIINTEFTPLNSPYKWKGTFVNSQLNGDKIKTYLLHSKRKIRLKGRYQNDYKIGNHICYEKKQGIDNNPVLYKAYYVNCFQKEYSFCWQNNSRCC</sequence>
<evidence type="ECO:0000313" key="4">
    <source>
        <dbReference type="Proteomes" id="UP000688137"/>
    </source>
</evidence>
<evidence type="ECO:0000313" key="3">
    <source>
        <dbReference type="EMBL" id="CAD8098101.1"/>
    </source>
</evidence>
<reference evidence="3" key="1">
    <citation type="submission" date="2021-01" db="EMBL/GenBank/DDBJ databases">
        <authorList>
            <consortium name="Genoscope - CEA"/>
            <person name="William W."/>
        </authorList>
    </citation>
    <scope>NUCLEOTIDE SEQUENCE</scope>
</reference>
<accession>A0A8S1P538</accession>
<feature type="domain" description="Protein kinase" evidence="2">
    <location>
        <begin position="1"/>
        <end position="389"/>
    </location>
</feature>
<feature type="coiled-coil region" evidence="1">
    <location>
        <begin position="282"/>
        <end position="309"/>
    </location>
</feature>
<dbReference type="InterPro" id="IPR000719">
    <property type="entry name" value="Prot_kinase_dom"/>
</dbReference>
<evidence type="ECO:0000259" key="2">
    <source>
        <dbReference type="PROSITE" id="PS50011"/>
    </source>
</evidence>
<organism evidence="3 4">
    <name type="scientific">Paramecium primaurelia</name>
    <dbReference type="NCBI Taxonomy" id="5886"/>
    <lineage>
        <taxon>Eukaryota</taxon>
        <taxon>Sar</taxon>
        <taxon>Alveolata</taxon>
        <taxon>Ciliophora</taxon>
        <taxon>Intramacronucleata</taxon>
        <taxon>Oligohymenophorea</taxon>
        <taxon>Peniculida</taxon>
        <taxon>Parameciidae</taxon>
        <taxon>Paramecium</taxon>
    </lineage>
</organism>
<dbReference type="PROSITE" id="PS50011">
    <property type="entry name" value="PROTEIN_KINASE_DOM"/>
    <property type="match status" value="1"/>
</dbReference>
<dbReference type="GO" id="GO:0005524">
    <property type="term" value="F:ATP binding"/>
    <property type="evidence" value="ECO:0007669"/>
    <property type="project" value="InterPro"/>
</dbReference>